<dbReference type="STRING" id="329046.A0A1Y2CIJ5"/>
<dbReference type="PANTHER" id="PTHR44167">
    <property type="entry name" value="OVARIAN-SPECIFIC SERINE/THREONINE-PROTEIN KINASE LOK-RELATED"/>
    <property type="match status" value="1"/>
</dbReference>
<dbReference type="Gene3D" id="3.30.200.20">
    <property type="entry name" value="Phosphorylase Kinase, domain 1"/>
    <property type="match status" value="1"/>
</dbReference>
<dbReference type="InterPro" id="IPR011009">
    <property type="entry name" value="Kinase-like_dom_sf"/>
</dbReference>
<dbReference type="PROSITE" id="PS50011">
    <property type="entry name" value="PROTEIN_KINASE_DOM"/>
    <property type="match status" value="1"/>
</dbReference>
<dbReference type="Pfam" id="PF00069">
    <property type="entry name" value="Pkinase"/>
    <property type="match status" value="1"/>
</dbReference>
<feature type="domain" description="Protein kinase" evidence="2">
    <location>
        <begin position="52"/>
        <end position="297"/>
    </location>
</feature>
<gene>
    <name evidence="3" type="ORF">BCR33DRAFT_715269</name>
</gene>
<dbReference type="GO" id="GO:0044773">
    <property type="term" value="P:mitotic DNA damage checkpoint signaling"/>
    <property type="evidence" value="ECO:0007669"/>
    <property type="project" value="TreeGrafter"/>
</dbReference>
<keyword evidence="3" id="KW-0808">Transferase</keyword>
<dbReference type="SUPFAM" id="SSF56112">
    <property type="entry name" value="Protein kinase-like (PK-like)"/>
    <property type="match status" value="1"/>
</dbReference>
<dbReference type="AlphaFoldDB" id="A0A1Y2CIJ5"/>
<evidence type="ECO:0000313" key="3">
    <source>
        <dbReference type="EMBL" id="ORY46849.1"/>
    </source>
</evidence>
<evidence type="ECO:0000313" key="4">
    <source>
        <dbReference type="Proteomes" id="UP000193642"/>
    </source>
</evidence>
<dbReference type="GO" id="GO:0004674">
    <property type="term" value="F:protein serine/threonine kinase activity"/>
    <property type="evidence" value="ECO:0007669"/>
    <property type="project" value="TreeGrafter"/>
</dbReference>
<keyword evidence="1" id="KW-0067">ATP-binding</keyword>
<dbReference type="OrthoDB" id="4062651at2759"/>
<dbReference type="InterPro" id="IPR000719">
    <property type="entry name" value="Prot_kinase_dom"/>
</dbReference>
<organism evidence="3 4">
    <name type="scientific">Rhizoclosmatium globosum</name>
    <dbReference type="NCBI Taxonomy" id="329046"/>
    <lineage>
        <taxon>Eukaryota</taxon>
        <taxon>Fungi</taxon>
        <taxon>Fungi incertae sedis</taxon>
        <taxon>Chytridiomycota</taxon>
        <taxon>Chytridiomycota incertae sedis</taxon>
        <taxon>Chytridiomycetes</taxon>
        <taxon>Chytridiales</taxon>
        <taxon>Chytriomycetaceae</taxon>
        <taxon>Rhizoclosmatium</taxon>
    </lineage>
</organism>
<feature type="binding site" evidence="1">
    <location>
        <position position="81"/>
    </location>
    <ligand>
        <name>ATP</name>
        <dbReference type="ChEBI" id="CHEBI:30616"/>
    </ligand>
</feature>
<dbReference type="EMBL" id="MCGO01000015">
    <property type="protein sequence ID" value="ORY46849.1"/>
    <property type="molecule type" value="Genomic_DNA"/>
</dbReference>
<protein>
    <submittedName>
        <fullName evidence="3">Kinase-like protein</fullName>
    </submittedName>
</protein>
<dbReference type="PANTHER" id="PTHR44167:SF30">
    <property type="entry name" value="PHOSPHORYLASE KINASE"/>
    <property type="match status" value="1"/>
</dbReference>
<reference evidence="3 4" key="1">
    <citation type="submission" date="2016-07" db="EMBL/GenBank/DDBJ databases">
        <title>Pervasive Adenine N6-methylation of Active Genes in Fungi.</title>
        <authorList>
            <consortium name="DOE Joint Genome Institute"/>
            <person name="Mondo S.J."/>
            <person name="Dannebaum R.O."/>
            <person name="Kuo R.C."/>
            <person name="Labutti K."/>
            <person name="Haridas S."/>
            <person name="Kuo A."/>
            <person name="Salamov A."/>
            <person name="Ahrendt S.R."/>
            <person name="Lipzen A."/>
            <person name="Sullivan W."/>
            <person name="Andreopoulos W.B."/>
            <person name="Clum A."/>
            <person name="Lindquist E."/>
            <person name="Daum C."/>
            <person name="Ramamoorthy G.K."/>
            <person name="Gryganskyi A."/>
            <person name="Culley D."/>
            <person name="Magnuson J.K."/>
            <person name="James T.Y."/>
            <person name="O'Malley M.A."/>
            <person name="Stajich J.E."/>
            <person name="Spatafora J.W."/>
            <person name="Visel A."/>
            <person name="Grigoriev I.V."/>
        </authorList>
    </citation>
    <scope>NUCLEOTIDE SEQUENCE [LARGE SCALE GENOMIC DNA]</scope>
    <source>
        <strain evidence="3 4">JEL800</strain>
    </source>
</reference>
<dbReference type="Gene3D" id="1.10.510.10">
    <property type="entry name" value="Transferase(Phosphotransferase) domain 1"/>
    <property type="match status" value="1"/>
</dbReference>
<dbReference type="PROSITE" id="PS00107">
    <property type="entry name" value="PROTEIN_KINASE_ATP"/>
    <property type="match status" value="1"/>
</dbReference>
<keyword evidence="1" id="KW-0547">Nucleotide-binding</keyword>
<dbReference type="SMART" id="SM00220">
    <property type="entry name" value="S_TKc"/>
    <property type="match status" value="1"/>
</dbReference>
<evidence type="ECO:0000259" key="2">
    <source>
        <dbReference type="PROSITE" id="PS50011"/>
    </source>
</evidence>
<dbReference type="Proteomes" id="UP000193642">
    <property type="component" value="Unassembled WGS sequence"/>
</dbReference>
<keyword evidence="4" id="KW-1185">Reference proteome</keyword>
<proteinExistence type="predicted"/>
<sequence length="297" mass="32451">MFTPSSTPEPVSTKSSKVRMIPLVSNLTSEQKARVAVIYAFALNHELFLTHFNVCGVIGHGTNGVVLGAKDLSTGQSVAIKIIYKTQVSTNEPFPSEIGVLKALNSHPLTSSTTLNFVTAWQDEHHFYLVTQFFGTNWMASVPESKLAPILFQSNSMRRYQHLTEGTTLLPLQPIKHIIRSVASALWGIHQAVGDCTHPQVLLADYGHCDRVEAGISRYGTREVSPPEFLAILDGQTADVFALGIVLYSLLSEIGSLPTVGDALQKGTIGYKYLVGADDGRYLFDEVGDVIDDEAWD</sequence>
<dbReference type="GO" id="GO:0005524">
    <property type="term" value="F:ATP binding"/>
    <property type="evidence" value="ECO:0007669"/>
    <property type="project" value="UniProtKB-UniRule"/>
</dbReference>
<name>A0A1Y2CIJ5_9FUNG</name>
<dbReference type="GO" id="GO:0005634">
    <property type="term" value="C:nucleus"/>
    <property type="evidence" value="ECO:0007669"/>
    <property type="project" value="TreeGrafter"/>
</dbReference>
<keyword evidence="3" id="KW-0418">Kinase</keyword>
<dbReference type="InterPro" id="IPR017441">
    <property type="entry name" value="Protein_kinase_ATP_BS"/>
</dbReference>
<evidence type="ECO:0000256" key="1">
    <source>
        <dbReference type="PROSITE-ProRule" id="PRU10141"/>
    </source>
</evidence>
<accession>A0A1Y2CIJ5</accession>
<comment type="caution">
    <text evidence="3">The sequence shown here is derived from an EMBL/GenBank/DDBJ whole genome shotgun (WGS) entry which is preliminary data.</text>
</comment>